<comment type="caution">
    <text evidence="1">The sequence shown here is derived from an EMBL/GenBank/DDBJ whole genome shotgun (WGS) entry which is preliminary data.</text>
</comment>
<accession>N6ZTG6</accession>
<proteinExistence type="predicted"/>
<evidence type="ECO:0000313" key="2">
    <source>
        <dbReference type="Proteomes" id="UP000013047"/>
    </source>
</evidence>
<organism evidence="1 2">
    <name type="scientific">Thauera phenylacetica B4P</name>
    <dbReference type="NCBI Taxonomy" id="1234382"/>
    <lineage>
        <taxon>Bacteria</taxon>
        <taxon>Pseudomonadati</taxon>
        <taxon>Pseudomonadota</taxon>
        <taxon>Betaproteobacteria</taxon>
        <taxon>Rhodocyclales</taxon>
        <taxon>Zoogloeaceae</taxon>
        <taxon>Thauera</taxon>
    </lineage>
</organism>
<sequence>MNIRKQDLPSQSTRQMLETLQRLAAKTLERKRRLGHYAVIWQDGKPVLTGEDAPSTNESTR</sequence>
<name>N6ZTG6_9RHOO</name>
<evidence type="ECO:0000313" key="1">
    <source>
        <dbReference type="EMBL" id="ENO97787.1"/>
    </source>
</evidence>
<dbReference type="Proteomes" id="UP000013047">
    <property type="component" value="Unassembled WGS sequence"/>
</dbReference>
<dbReference type="RefSeq" id="WP_004359256.1">
    <property type="nucleotide sequence ID" value="NZ_AMXF01000032.1"/>
</dbReference>
<dbReference type="EMBL" id="AMXF01000032">
    <property type="protein sequence ID" value="ENO97787.1"/>
    <property type="molecule type" value="Genomic_DNA"/>
</dbReference>
<keyword evidence="2" id="KW-1185">Reference proteome</keyword>
<gene>
    <name evidence="1" type="ORF">C667_07141</name>
</gene>
<protein>
    <submittedName>
        <fullName evidence="1">Uncharacterized protein</fullName>
    </submittedName>
</protein>
<dbReference type="OrthoDB" id="598431at2"/>
<reference evidence="1 2" key="1">
    <citation type="submission" date="2012-09" db="EMBL/GenBank/DDBJ databases">
        <title>Draft Genome Sequences of 6 Strains from Genus Thauera.</title>
        <authorList>
            <person name="Liu B."/>
            <person name="Shapleigh J.P."/>
            <person name="Frostegard A.H."/>
        </authorList>
    </citation>
    <scope>NUCLEOTIDE SEQUENCE [LARGE SCALE GENOMIC DNA]</scope>
    <source>
        <strain evidence="1 2">B4P</strain>
    </source>
</reference>
<dbReference type="AlphaFoldDB" id="N6ZTG6"/>